<dbReference type="SUPFAM" id="SSF159594">
    <property type="entry name" value="XCC0632-like"/>
    <property type="match status" value="1"/>
</dbReference>
<sequence length="205" mass="21630">MNALKRIFPALALAACAALLAGCITLLPDEEPAQLYRFDGDIQPAAASQAAPFAVARLGGSFVQAAANDRILTMTGSRAAYVAGSRWVSPASVLFNEALSRAFDADAGPARLLTRGDFSKADYVLRVDVTQFEAQYNQGPKAAPEIVVTMRATLTGPDRVLAGSRNFETRVRAGDNRVTAIVAAYDQAVGQALGELVAWTNARGV</sequence>
<gene>
    <name evidence="3" type="ORF">GGQ61_000200</name>
</gene>
<dbReference type="Proteomes" id="UP000530564">
    <property type="component" value="Unassembled WGS sequence"/>
</dbReference>
<keyword evidence="1" id="KW-0732">Signal</keyword>
<dbReference type="EMBL" id="JACIDK010000001">
    <property type="protein sequence ID" value="MBB3889503.1"/>
    <property type="molecule type" value="Genomic_DNA"/>
</dbReference>
<comment type="caution">
    <text evidence="3">The sequence shown here is derived from an EMBL/GenBank/DDBJ whole genome shotgun (WGS) entry which is preliminary data.</text>
</comment>
<feature type="signal peptide" evidence="1">
    <location>
        <begin position="1"/>
        <end position="21"/>
    </location>
</feature>
<keyword evidence="4" id="KW-1185">Reference proteome</keyword>
<organism evidence="3 4">
    <name type="scientific">Phenylobacterium haematophilum</name>
    <dbReference type="NCBI Taxonomy" id="98513"/>
    <lineage>
        <taxon>Bacteria</taxon>
        <taxon>Pseudomonadati</taxon>
        <taxon>Pseudomonadota</taxon>
        <taxon>Alphaproteobacteria</taxon>
        <taxon>Caulobacterales</taxon>
        <taxon>Caulobacteraceae</taxon>
        <taxon>Phenylobacterium</taxon>
    </lineage>
</organism>
<protein>
    <submittedName>
        <fullName evidence="3">Cholesterol transport system auxiliary component</fullName>
    </submittedName>
</protein>
<evidence type="ECO:0000256" key="1">
    <source>
        <dbReference type="SAM" id="SignalP"/>
    </source>
</evidence>
<proteinExistence type="predicted"/>
<feature type="domain" description="ABC-type transport auxiliary lipoprotein component" evidence="2">
    <location>
        <begin position="67"/>
        <end position="193"/>
    </location>
</feature>
<evidence type="ECO:0000313" key="3">
    <source>
        <dbReference type="EMBL" id="MBB3889503.1"/>
    </source>
</evidence>
<evidence type="ECO:0000313" key="4">
    <source>
        <dbReference type="Proteomes" id="UP000530564"/>
    </source>
</evidence>
<dbReference type="PROSITE" id="PS51257">
    <property type="entry name" value="PROKAR_LIPOPROTEIN"/>
    <property type="match status" value="1"/>
</dbReference>
<dbReference type="InterPro" id="IPR005586">
    <property type="entry name" value="ABC_trans_aux"/>
</dbReference>
<dbReference type="RefSeq" id="WP_183769511.1">
    <property type="nucleotide sequence ID" value="NZ_JACIDK010000001.1"/>
</dbReference>
<dbReference type="Gene3D" id="3.40.50.10610">
    <property type="entry name" value="ABC-type transport auxiliary lipoprotein component"/>
    <property type="match status" value="1"/>
</dbReference>
<reference evidence="3 4" key="1">
    <citation type="submission" date="2020-08" db="EMBL/GenBank/DDBJ databases">
        <title>Genomic Encyclopedia of Type Strains, Phase IV (KMG-IV): sequencing the most valuable type-strain genomes for metagenomic binning, comparative biology and taxonomic classification.</title>
        <authorList>
            <person name="Goeker M."/>
        </authorList>
    </citation>
    <scope>NUCLEOTIDE SEQUENCE [LARGE SCALE GENOMIC DNA]</scope>
    <source>
        <strain evidence="3 4">DSM 21793</strain>
    </source>
</reference>
<evidence type="ECO:0000259" key="2">
    <source>
        <dbReference type="Pfam" id="PF03886"/>
    </source>
</evidence>
<accession>A0A839ZVS8</accession>
<dbReference type="Pfam" id="PF03886">
    <property type="entry name" value="ABC_trans_aux"/>
    <property type="match status" value="1"/>
</dbReference>
<name>A0A839ZVS8_9CAUL</name>
<dbReference type="AlphaFoldDB" id="A0A839ZVS8"/>
<feature type="chain" id="PRO_5032610923" evidence="1">
    <location>
        <begin position="22"/>
        <end position="205"/>
    </location>
</feature>